<proteinExistence type="predicted"/>
<protein>
    <submittedName>
        <fullName evidence="2">Uncharacterized protein</fullName>
    </submittedName>
</protein>
<keyword evidence="1" id="KW-1133">Transmembrane helix</keyword>
<keyword evidence="3" id="KW-1185">Reference proteome</keyword>
<keyword evidence="1" id="KW-0812">Transmembrane</keyword>
<feature type="transmembrane region" description="Helical" evidence="1">
    <location>
        <begin position="60"/>
        <end position="82"/>
    </location>
</feature>
<sequence length="220" mass="24770">MDLPEGFHKEVIEARENALNNNDTIESKVSTSPLKTGGASFKTNVLIQENPSKLIYKPSLGAALFSFIFLAVGLGVLFYALFPLFQSHIESVSIPWFLILFGLIFSGAGGFLFYIFYKPRVFDKQQGLYYTTYAFKNHRSKRKASEDYLFLKSIIAIQIIGEHVKSDDGSYKSFELNLILDDASRKNVVDHGNLKSIINDAEILSEFLNIPIWHAGSMNN</sequence>
<gene>
    <name evidence="2" type="ORF">SAMN04489796_10369</name>
</gene>
<reference evidence="3" key="1">
    <citation type="submission" date="2016-10" db="EMBL/GenBank/DDBJ databases">
        <authorList>
            <person name="Varghese N."/>
            <person name="Submissions S."/>
        </authorList>
    </citation>
    <scope>NUCLEOTIDE SEQUENCE [LARGE SCALE GENOMIC DNA]</scope>
    <source>
        <strain evidence="3">DSM 15363</strain>
    </source>
</reference>
<accession>A0A1G8CWP4</accession>
<feature type="transmembrane region" description="Helical" evidence="1">
    <location>
        <begin position="94"/>
        <end position="117"/>
    </location>
</feature>
<evidence type="ECO:0000313" key="3">
    <source>
        <dbReference type="Proteomes" id="UP000199492"/>
    </source>
</evidence>
<dbReference type="OrthoDB" id="556365at2"/>
<organism evidence="2 3">
    <name type="scientific">Winogradskyella thalassocola</name>
    <dbReference type="NCBI Taxonomy" id="262004"/>
    <lineage>
        <taxon>Bacteria</taxon>
        <taxon>Pseudomonadati</taxon>
        <taxon>Bacteroidota</taxon>
        <taxon>Flavobacteriia</taxon>
        <taxon>Flavobacteriales</taxon>
        <taxon>Flavobacteriaceae</taxon>
        <taxon>Winogradskyella</taxon>
    </lineage>
</organism>
<keyword evidence="1" id="KW-0472">Membrane</keyword>
<evidence type="ECO:0000313" key="2">
    <source>
        <dbReference type="EMBL" id="SDH49967.1"/>
    </source>
</evidence>
<dbReference type="RefSeq" id="WP_092467383.1">
    <property type="nucleotide sequence ID" value="NZ_FNCZ01000003.1"/>
</dbReference>
<dbReference type="AlphaFoldDB" id="A0A1G8CWP4"/>
<evidence type="ECO:0000256" key="1">
    <source>
        <dbReference type="SAM" id="Phobius"/>
    </source>
</evidence>
<dbReference type="Proteomes" id="UP000199492">
    <property type="component" value="Unassembled WGS sequence"/>
</dbReference>
<name>A0A1G8CWP4_9FLAO</name>
<dbReference type="EMBL" id="FNCZ01000003">
    <property type="protein sequence ID" value="SDH49967.1"/>
    <property type="molecule type" value="Genomic_DNA"/>
</dbReference>